<dbReference type="Pfam" id="PF13365">
    <property type="entry name" value="Trypsin_2"/>
    <property type="match status" value="1"/>
</dbReference>
<evidence type="ECO:0000313" key="1">
    <source>
        <dbReference type="EMBL" id="GGN28664.1"/>
    </source>
</evidence>
<name>A0ABQ2IWI6_9PSEU</name>
<sequence>MTGVLLTRHRGSDAKPPRILRIAFTALRRMRVGAVVAAVLAVSACSSGSAPRVGQAIGSGPESSAAVPADVARYVLPNLVTIEARHSSGVTTTGSGIRVPIDGIVVTTAHVVGDAAEVWLTLRDGSRRLGSVLGTAPELDVAAVQLPGSTDVAVPVNVGDALAKLKTGDGLFVVCSTVSGPTVTATKVAALSRLVQINQGPAVAILEMNAAIDPPCSGGSLVNTTGDVLGLTTTVAVRPVDDNVTTNSFAIPVPVSRNAVFRIILNR</sequence>
<protein>
    <recommendedName>
        <fullName evidence="3">Serine protease</fullName>
    </recommendedName>
</protein>
<evidence type="ECO:0008006" key="3">
    <source>
        <dbReference type="Google" id="ProtNLM"/>
    </source>
</evidence>
<dbReference type="PANTHER" id="PTHR22939:SF129">
    <property type="entry name" value="SERINE PROTEASE HTRA2, MITOCHONDRIAL"/>
    <property type="match status" value="1"/>
</dbReference>
<dbReference type="SUPFAM" id="SSF50494">
    <property type="entry name" value="Trypsin-like serine proteases"/>
    <property type="match status" value="1"/>
</dbReference>
<keyword evidence="2" id="KW-1185">Reference proteome</keyword>
<dbReference type="Proteomes" id="UP000597656">
    <property type="component" value="Unassembled WGS sequence"/>
</dbReference>
<dbReference type="EMBL" id="BMNC01000028">
    <property type="protein sequence ID" value="GGN28664.1"/>
    <property type="molecule type" value="Genomic_DNA"/>
</dbReference>
<reference evidence="2" key="1">
    <citation type="journal article" date="2019" name="Int. J. Syst. Evol. Microbiol.">
        <title>The Global Catalogue of Microorganisms (GCM) 10K type strain sequencing project: providing services to taxonomists for standard genome sequencing and annotation.</title>
        <authorList>
            <consortium name="The Broad Institute Genomics Platform"/>
            <consortium name="The Broad Institute Genome Sequencing Center for Infectious Disease"/>
            <person name="Wu L."/>
            <person name="Ma J."/>
        </authorList>
    </citation>
    <scope>NUCLEOTIDE SEQUENCE [LARGE SCALE GENOMIC DNA]</scope>
    <source>
        <strain evidence="2">CGMCC 4.7319</strain>
    </source>
</reference>
<accession>A0ABQ2IWI6</accession>
<dbReference type="InterPro" id="IPR009003">
    <property type="entry name" value="Peptidase_S1_PA"/>
</dbReference>
<gene>
    <name evidence="1" type="ORF">GCM10011609_84990</name>
</gene>
<dbReference type="InterPro" id="IPR001940">
    <property type="entry name" value="Peptidase_S1C"/>
</dbReference>
<dbReference type="PANTHER" id="PTHR22939">
    <property type="entry name" value="SERINE PROTEASE FAMILY S1C HTRA-RELATED"/>
    <property type="match status" value="1"/>
</dbReference>
<evidence type="ECO:0000313" key="2">
    <source>
        <dbReference type="Proteomes" id="UP000597656"/>
    </source>
</evidence>
<dbReference type="Gene3D" id="2.40.10.120">
    <property type="match status" value="1"/>
</dbReference>
<dbReference type="PRINTS" id="PR00834">
    <property type="entry name" value="PROTEASES2C"/>
</dbReference>
<proteinExistence type="predicted"/>
<organism evidence="1 2">
    <name type="scientific">Lentzea pudingi</name>
    <dbReference type="NCBI Taxonomy" id="1789439"/>
    <lineage>
        <taxon>Bacteria</taxon>
        <taxon>Bacillati</taxon>
        <taxon>Actinomycetota</taxon>
        <taxon>Actinomycetes</taxon>
        <taxon>Pseudonocardiales</taxon>
        <taxon>Pseudonocardiaceae</taxon>
        <taxon>Lentzea</taxon>
    </lineage>
</organism>
<comment type="caution">
    <text evidence="1">The sequence shown here is derived from an EMBL/GenBank/DDBJ whole genome shotgun (WGS) entry which is preliminary data.</text>
</comment>